<keyword evidence="1" id="KW-0812">Transmembrane</keyword>
<dbReference type="Proteomes" id="UP001314181">
    <property type="component" value="Unassembled WGS sequence"/>
</dbReference>
<keyword evidence="1" id="KW-0472">Membrane</keyword>
<protein>
    <submittedName>
        <fullName evidence="2">Uncharacterized protein</fullName>
    </submittedName>
</protein>
<reference evidence="2 3" key="1">
    <citation type="submission" date="2024-01" db="EMBL/GenBank/DDBJ databases">
        <authorList>
            <person name="Kunselman E."/>
        </authorList>
    </citation>
    <scope>NUCLEOTIDE SEQUENCE [LARGE SCALE GENOMIC DNA]</scope>
    <source>
        <strain evidence="2">2 abalone samples</strain>
    </source>
</reference>
<evidence type="ECO:0000256" key="1">
    <source>
        <dbReference type="SAM" id="Phobius"/>
    </source>
</evidence>
<keyword evidence="3" id="KW-1185">Reference proteome</keyword>
<dbReference type="EMBL" id="CAWVOK010000014">
    <property type="protein sequence ID" value="CAK8162788.1"/>
    <property type="molecule type" value="Genomic_DNA"/>
</dbReference>
<proteinExistence type="predicted"/>
<organism evidence="2 3">
    <name type="scientific">Candidatus Xenohaliotis californiensis</name>
    <dbReference type="NCBI Taxonomy" id="84677"/>
    <lineage>
        <taxon>Bacteria</taxon>
        <taxon>Pseudomonadati</taxon>
        <taxon>Pseudomonadota</taxon>
        <taxon>Alphaproteobacteria</taxon>
        <taxon>Rickettsiales</taxon>
        <taxon>Anaplasmataceae</taxon>
        <taxon>Candidatus Xenohaliotis</taxon>
    </lineage>
</organism>
<feature type="transmembrane region" description="Helical" evidence="1">
    <location>
        <begin position="25"/>
        <end position="47"/>
    </location>
</feature>
<sequence length="96" mass="11248">MCCEEMLIVLLQFLQTYFIDDVKWILSRILLIVVLISIFTDSIAAFIKFNNLLLASNPDNTFPLNDSRIWFESMFWCNQVVLETHACNVKYVCGYK</sequence>
<name>A0ABM9N7Y0_9RICK</name>
<keyword evidence="1" id="KW-1133">Transmembrane helix</keyword>
<evidence type="ECO:0000313" key="3">
    <source>
        <dbReference type="Proteomes" id="UP001314181"/>
    </source>
</evidence>
<comment type="caution">
    <text evidence="2">The sequence shown here is derived from an EMBL/GenBank/DDBJ whole genome shotgun (WGS) entry which is preliminary data.</text>
</comment>
<evidence type="ECO:0000313" key="2">
    <source>
        <dbReference type="EMBL" id="CAK8162788.1"/>
    </source>
</evidence>
<gene>
    <name evidence="2" type="ORF">CAXC1_220063</name>
</gene>
<accession>A0ABM9N7Y0</accession>